<evidence type="ECO:0000313" key="4">
    <source>
        <dbReference type="Proteomes" id="UP000613266"/>
    </source>
</evidence>
<comment type="similarity">
    <text evidence="1">Belongs to the universal stress protein A family.</text>
</comment>
<reference evidence="3" key="1">
    <citation type="submission" date="2020-12" db="EMBL/GenBank/DDBJ databases">
        <title>The genome sequence of Inhella sp. 1Y17.</title>
        <authorList>
            <person name="Liu Y."/>
        </authorList>
    </citation>
    <scope>NUCLEOTIDE SEQUENCE</scope>
    <source>
        <strain evidence="3">1Y17</strain>
    </source>
</reference>
<dbReference type="SUPFAM" id="SSF52402">
    <property type="entry name" value="Adenine nucleotide alpha hydrolases-like"/>
    <property type="match status" value="1"/>
</dbReference>
<protein>
    <submittedName>
        <fullName evidence="3">Universal stress protein</fullName>
    </submittedName>
</protein>
<dbReference type="CDD" id="cd00293">
    <property type="entry name" value="USP-like"/>
    <property type="match status" value="1"/>
</dbReference>
<dbReference type="InterPro" id="IPR006016">
    <property type="entry name" value="UspA"/>
</dbReference>
<dbReference type="InterPro" id="IPR006015">
    <property type="entry name" value="Universal_stress_UspA"/>
</dbReference>
<organism evidence="3 4">
    <name type="scientific">Inhella proteolytica</name>
    <dbReference type="NCBI Taxonomy" id="2795029"/>
    <lineage>
        <taxon>Bacteria</taxon>
        <taxon>Pseudomonadati</taxon>
        <taxon>Pseudomonadota</taxon>
        <taxon>Betaproteobacteria</taxon>
        <taxon>Burkholderiales</taxon>
        <taxon>Sphaerotilaceae</taxon>
        <taxon>Inhella</taxon>
    </lineage>
</organism>
<dbReference type="AlphaFoldDB" id="A0A931IZV5"/>
<dbReference type="EMBL" id="JAEDAK010000004">
    <property type="protein sequence ID" value="MBH9576876.1"/>
    <property type="molecule type" value="Genomic_DNA"/>
</dbReference>
<gene>
    <name evidence="3" type="ORF">I7X39_08160</name>
</gene>
<evidence type="ECO:0000256" key="1">
    <source>
        <dbReference type="ARBA" id="ARBA00008791"/>
    </source>
</evidence>
<dbReference type="PANTHER" id="PTHR46268">
    <property type="entry name" value="STRESS RESPONSE PROTEIN NHAX"/>
    <property type="match status" value="1"/>
</dbReference>
<proteinExistence type="inferred from homology"/>
<dbReference type="Proteomes" id="UP000613266">
    <property type="component" value="Unassembled WGS sequence"/>
</dbReference>
<feature type="domain" description="UspA" evidence="2">
    <location>
        <begin position="2"/>
        <end position="140"/>
    </location>
</feature>
<evidence type="ECO:0000313" key="3">
    <source>
        <dbReference type="EMBL" id="MBH9576876.1"/>
    </source>
</evidence>
<accession>A0A931IZV5</accession>
<dbReference type="PRINTS" id="PR01438">
    <property type="entry name" value="UNVRSLSTRESS"/>
</dbReference>
<keyword evidence="4" id="KW-1185">Reference proteome</keyword>
<evidence type="ECO:0000259" key="2">
    <source>
        <dbReference type="Pfam" id="PF00582"/>
    </source>
</evidence>
<sequence length="140" mass="14940">MKILVAIDGSPYTKRALAYLTAHDEWLGAAHKYTLLTVVPAVPPRAAAVIDKATLQSYYEDEAEKVFKPVRAFFAKQGVAAEFVYKVGHAADVIAAIAAKGKHDLIMMGSHGHGALANLVMGSVSAKVLAQSEVPVLLIR</sequence>
<dbReference type="InterPro" id="IPR014729">
    <property type="entry name" value="Rossmann-like_a/b/a_fold"/>
</dbReference>
<dbReference type="Pfam" id="PF00582">
    <property type="entry name" value="Usp"/>
    <property type="match status" value="1"/>
</dbReference>
<dbReference type="RefSeq" id="WP_198110484.1">
    <property type="nucleotide sequence ID" value="NZ_JAEDAK010000004.1"/>
</dbReference>
<comment type="caution">
    <text evidence="3">The sequence shown here is derived from an EMBL/GenBank/DDBJ whole genome shotgun (WGS) entry which is preliminary data.</text>
</comment>
<dbReference type="PANTHER" id="PTHR46268:SF6">
    <property type="entry name" value="UNIVERSAL STRESS PROTEIN UP12"/>
    <property type="match status" value="1"/>
</dbReference>
<dbReference type="Gene3D" id="3.40.50.620">
    <property type="entry name" value="HUPs"/>
    <property type="match status" value="1"/>
</dbReference>
<name>A0A931IZV5_9BURK</name>